<dbReference type="Proteomes" id="UP001501414">
    <property type="component" value="Unassembled WGS sequence"/>
</dbReference>
<name>A0ABN1Y9J3_9PSEU</name>
<organism evidence="2 3">
    <name type="scientific">Pseudonocardia kongjuensis</name>
    <dbReference type="NCBI Taxonomy" id="102227"/>
    <lineage>
        <taxon>Bacteria</taxon>
        <taxon>Bacillati</taxon>
        <taxon>Actinomycetota</taxon>
        <taxon>Actinomycetes</taxon>
        <taxon>Pseudonocardiales</taxon>
        <taxon>Pseudonocardiaceae</taxon>
        <taxon>Pseudonocardia</taxon>
    </lineage>
</organism>
<evidence type="ECO:0000256" key="1">
    <source>
        <dbReference type="SAM" id="MobiDB-lite"/>
    </source>
</evidence>
<evidence type="ECO:0000313" key="3">
    <source>
        <dbReference type="Proteomes" id="UP001501414"/>
    </source>
</evidence>
<protein>
    <submittedName>
        <fullName evidence="2">Uncharacterized protein</fullName>
    </submittedName>
</protein>
<evidence type="ECO:0000313" key="2">
    <source>
        <dbReference type="EMBL" id="GAA1399968.1"/>
    </source>
</evidence>
<comment type="caution">
    <text evidence="2">The sequence shown here is derived from an EMBL/GenBank/DDBJ whole genome shotgun (WGS) entry which is preliminary data.</text>
</comment>
<proteinExistence type="predicted"/>
<reference evidence="2 3" key="1">
    <citation type="journal article" date="2019" name="Int. J. Syst. Evol. Microbiol.">
        <title>The Global Catalogue of Microorganisms (GCM) 10K type strain sequencing project: providing services to taxonomists for standard genome sequencing and annotation.</title>
        <authorList>
            <consortium name="The Broad Institute Genomics Platform"/>
            <consortium name="The Broad Institute Genome Sequencing Center for Infectious Disease"/>
            <person name="Wu L."/>
            <person name="Ma J."/>
        </authorList>
    </citation>
    <scope>NUCLEOTIDE SEQUENCE [LARGE SCALE GENOMIC DNA]</scope>
    <source>
        <strain evidence="2 3">JCM 11896</strain>
    </source>
</reference>
<dbReference type="EMBL" id="BAAAJK010000049">
    <property type="protein sequence ID" value="GAA1399968.1"/>
    <property type="molecule type" value="Genomic_DNA"/>
</dbReference>
<sequence length="98" mass="10409">MLSSDPRPMDAPVVEPTSGTEQACRFDVFEEMVPPEVHHTCSDGHGRHRVLAVCELNNVAVQGVRHVVQGPWVTGPMTSAASCGINETLVDWGAEGGG</sequence>
<gene>
    <name evidence="2" type="ORF">GCM10009613_56340</name>
</gene>
<accession>A0ABN1Y9J3</accession>
<feature type="region of interest" description="Disordered" evidence="1">
    <location>
        <begin position="1"/>
        <end position="20"/>
    </location>
</feature>
<keyword evidence="3" id="KW-1185">Reference proteome</keyword>